<proteinExistence type="predicted"/>
<dbReference type="Pfam" id="PF00023">
    <property type="entry name" value="Ank"/>
    <property type="match status" value="1"/>
</dbReference>
<dbReference type="InterPro" id="IPR002110">
    <property type="entry name" value="Ankyrin_rpt"/>
</dbReference>
<dbReference type="RefSeq" id="XP_003424981.1">
    <property type="nucleotide sequence ID" value="XM_003424933.4"/>
</dbReference>
<feature type="repeat" description="ANK" evidence="3">
    <location>
        <begin position="288"/>
        <end position="326"/>
    </location>
</feature>
<organism evidence="4 5">
    <name type="scientific">Nasonia vitripennis</name>
    <name type="common">Parasitic wasp</name>
    <dbReference type="NCBI Taxonomy" id="7425"/>
    <lineage>
        <taxon>Eukaryota</taxon>
        <taxon>Metazoa</taxon>
        <taxon>Ecdysozoa</taxon>
        <taxon>Arthropoda</taxon>
        <taxon>Hexapoda</taxon>
        <taxon>Insecta</taxon>
        <taxon>Pterygota</taxon>
        <taxon>Neoptera</taxon>
        <taxon>Endopterygota</taxon>
        <taxon>Hymenoptera</taxon>
        <taxon>Apocrita</taxon>
        <taxon>Proctotrupomorpha</taxon>
        <taxon>Chalcidoidea</taxon>
        <taxon>Pteromalidae</taxon>
        <taxon>Pteromalinae</taxon>
        <taxon>Nasonia</taxon>
    </lineage>
</organism>
<dbReference type="InterPro" id="IPR050889">
    <property type="entry name" value="Dendritic_Spine_Reg/Scaffold"/>
</dbReference>
<dbReference type="Pfam" id="PF12796">
    <property type="entry name" value="Ank_2"/>
    <property type="match status" value="4"/>
</dbReference>
<dbReference type="EnsemblMetazoa" id="XM_003424933">
    <property type="protein sequence ID" value="XP_003424981"/>
    <property type="gene ID" value="LOC100680513"/>
</dbReference>
<evidence type="ECO:0000313" key="4">
    <source>
        <dbReference type="EnsemblMetazoa" id="XP_003424981"/>
    </source>
</evidence>
<dbReference type="PANTHER" id="PTHR24166:SF48">
    <property type="entry name" value="PROTEIN VAPYRIN"/>
    <property type="match status" value="1"/>
</dbReference>
<sequence length="856" mass="96459">MASKNPRAMTLVEAVMWGTSKQVQDLLEMRNLPIDDNWTDYALLLTALRRKRKEITKILLNKGCRTTKVPRTGNSDTPLHYAVKMNDFEIIRMLLSKGASISHVGENGETPLCFAMKKRYDGIVDLLFSANGAECDNTVNNDKFSHFHIACIRNNANIVEKFINFGVNINDPVSFTSKEWAGYTPLHFAVDNDSLSVAELLLKCEANIGVKNAENMTPLHLAVQKRNNAIINLLLSSKNIAAFNPMDDSGFSHFHIACMKNHLSAVKKFLQAGVNVNHVVSSNQSNGPGYSPLHFAAKALSVGCANQSSLVELLLRSKADVNSKDVQGQTPLHLACLQNDKRVGKLLKDICSAMETDNETNQLNHCEKSSLALGLAEQTKVIELLLKYKSDVNVKNESQETPIFYLYKHDRSKIAAKGKCDINVLKEVIKELNKKRKEILQILLNNHADINVRNDRGQTILHLIASINKEYDDDLKEETAQLILSKKAEVDPDAVHDPTVLHTAAKHGHWKLIELFLKYKMDVNCTEDLTQATPLHLATSHQQIKAINVLLQNNADVTMTKHNGMNLLHLMALINPEGSEEAEFIESYDKIIARFIELGCNHNAQDINGRTPLHLASWEHNNAATWAFLQHFADINVEDNGGETPLSFPIHNTERCVNIYYMFKDYINMLRLTKLYVSEKTNTCYITLFGPDPPDPKDDFLAQCREELEIMRSIKLNASSTVYDMLHKSSHEMEVHAGNELFERFVGYGDFLKTFNIYGNLLKSQYRKGLARKALVKDAKDALEFMTGIGLPDYCSRKIFQHLDNTSLFNLTKAKSKKLPDEKDNTKQIATDQSLCASIEKALAFYKQLSDKHMEM</sequence>
<protein>
    <submittedName>
        <fullName evidence="4">Uncharacterized protein</fullName>
    </submittedName>
</protein>
<evidence type="ECO:0000256" key="2">
    <source>
        <dbReference type="ARBA" id="ARBA00023043"/>
    </source>
</evidence>
<dbReference type="GeneID" id="100680513"/>
<feature type="repeat" description="ANK" evidence="3">
    <location>
        <begin position="214"/>
        <end position="236"/>
    </location>
</feature>
<dbReference type="InterPro" id="IPR036770">
    <property type="entry name" value="Ankyrin_rpt-contain_sf"/>
</dbReference>
<feature type="repeat" description="ANK" evidence="3">
    <location>
        <begin position="608"/>
        <end position="640"/>
    </location>
</feature>
<dbReference type="InParanoid" id="A0A7M7GGI6"/>
<dbReference type="OrthoDB" id="8193571at2759"/>
<dbReference type="Proteomes" id="UP000002358">
    <property type="component" value="Chromosome 1"/>
</dbReference>
<evidence type="ECO:0000256" key="1">
    <source>
        <dbReference type="ARBA" id="ARBA00022737"/>
    </source>
</evidence>
<dbReference type="SMART" id="SM00248">
    <property type="entry name" value="ANK"/>
    <property type="match status" value="16"/>
</dbReference>
<feature type="repeat" description="ANK" evidence="3">
    <location>
        <begin position="530"/>
        <end position="562"/>
    </location>
</feature>
<dbReference type="KEGG" id="nvi:100680513"/>
<dbReference type="Gene3D" id="1.25.40.20">
    <property type="entry name" value="Ankyrin repeat-containing domain"/>
    <property type="match status" value="5"/>
</dbReference>
<keyword evidence="2 3" id="KW-0040">ANK repeat</keyword>
<dbReference type="AlphaFoldDB" id="A0A7M7GGI6"/>
<evidence type="ECO:0000256" key="3">
    <source>
        <dbReference type="PROSITE-ProRule" id="PRU00023"/>
    </source>
</evidence>
<feature type="repeat" description="ANK" evidence="3">
    <location>
        <begin position="249"/>
        <end position="281"/>
    </location>
</feature>
<feature type="repeat" description="ANK" evidence="3">
    <location>
        <begin position="74"/>
        <end position="106"/>
    </location>
</feature>
<accession>A0A7M7GGI6</accession>
<feature type="repeat" description="ANK" evidence="3">
    <location>
        <begin position="496"/>
        <end position="528"/>
    </location>
</feature>
<evidence type="ECO:0000313" key="5">
    <source>
        <dbReference type="Proteomes" id="UP000002358"/>
    </source>
</evidence>
<dbReference type="PROSITE" id="PS50088">
    <property type="entry name" value="ANK_REPEAT"/>
    <property type="match status" value="8"/>
</dbReference>
<feature type="repeat" description="ANK" evidence="3">
    <location>
        <begin position="181"/>
        <end position="213"/>
    </location>
</feature>
<reference evidence="4" key="1">
    <citation type="submission" date="2021-01" db="UniProtKB">
        <authorList>
            <consortium name="EnsemblMetazoa"/>
        </authorList>
    </citation>
    <scope>IDENTIFICATION</scope>
</reference>
<dbReference type="PANTHER" id="PTHR24166">
    <property type="entry name" value="ROLLING PEBBLES, ISOFORM B"/>
    <property type="match status" value="1"/>
</dbReference>
<dbReference type="SUPFAM" id="SSF48403">
    <property type="entry name" value="Ankyrin repeat"/>
    <property type="match status" value="2"/>
</dbReference>
<keyword evidence="1" id="KW-0677">Repeat</keyword>
<dbReference type="PRINTS" id="PR01415">
    <property type="entry name" value="ANKYRIN"/>
</dbReference>
<dbReference type="PROSITE" id="PS50297">
    <property type="entry name" value="ANK_REP_REGION"/>
    <property type="match status" value="7"/>
</dbReference>
<keyword evidence="5" id="KW-1185">Reference proteome</keyword>
<dbReference type="SMR" id="A0A7M7GGI6"/>
<name>A0A7M7GGI6_NASVI</name>